<dbReference type="InterPro" id="IPR014221">
    <property type="entry name" value="SpoII_E"/>
</dbReference>
<dbReference type="SMART" id="SM00331">
    <property type="entry name" value="PP2C_SIG"/>
    <property type="match status" value="1"/>
</dbReference>
<name>A0A7D4CU92_9BACL</name>
<feature type="transmembrane region" description="Helical" evidence="3">
    <location>
        <begin position="273"/>
        <end position="292"/>
    </location>
</feature>
<proteinExistence type="predicted"/>
<dbReference type="Gene3D" id="3.60.40.10">
    <property type="entry name" value="PPM-type phosphatase domain"/>
    <property type="match status" value="1"/>
</dbReference>
<keyword evidence="1 5" id="KW-0378">Hydrolase</keyword>
<evidence type="ECO:0000313" key="5">
    <source>
        <dbReference type="EMBL" id="QKG83097.1"/>
    </source>
</evidence>
<dbReference type="EMBL" id="CP048104">
    <property type="protein sequence ID" value="QKG83097.1"/>
    <property type="molecule type" value="Genomic_DNA"/>
</dbReference>
<sequence length="822" mass="90925">MNLRLDHWGDVLGRPLRRMVPDRTERRRWFYRIITGWNLPVVVMGFLLGRAMILDTISPFAVAYLAVVFHLCRRQWPLAMMALVLGASTVGMDHGAWVSSSLIVLLVVQKIFYWLGKGNLNYVPFVVAITTAGVRLMQIYWEGWSSYNGMMAGIEVLLGFILTFIFVQSLPLFTLKRKQLSLRHEEIICLVILAGSVMTGTMGWAFGELSVAHIATRSLIMVLALAGGGMLGASVGVITGMILSLSDPGSVGQISLLAFAGLLAGLFREGKRWGVSIGFILGTGILSLYGGGMTEAGLSLSESLLAMLIFLCIPPSWVRAVARYIPGTAENDSAQQEYVRRLRDVTAAKVEQFTELFRELSKSFQEDASRHQQQDENHMNRFISAVMDQSCKSCPLYKQCWEKNFVSTYNGMTDLMAMVELKGSSEPLKVPKAWSDHCIRGEKVLSLIQKGYDSYEQDLIWRERLKETRRLVSDQLEGVSEVMEDLAREIRTETQVMAAQEEQIHQALEELGLSIQRVEVINLEEGKAEIEVTMPQADALDECNKLVAPLLTEVLGEPIAVYRKEIQGRTNKAAVTLGSAQRFEIKTGVAGAAKGGQWLSGDSYCYMNLGTGKYAVAISDGMGNGTRAQEESSAALSLLRRLLSAGMNEEKAVETINSILSLRSTDEMFATIDLALVDLNSARSRFLKIGSTPGFIKRGNEVMMVSAGNPPLGILRDIDIEAVDKELQAGDLVVMVTDGIYDAPQHASNKEACMKRLISEIDTKDPQGFADCLLEKVIRHHNGEINDDMTVVVAKVERYVPEWTTIRIPGMPRLSRQRAAGM</sequence>
<keyword evidence="3" id="KW-0812">Transmembrane</keyword>
<feature type="transmembrane region" description="Helical" evidence="3">
    <location>
        <begin position="153"/>
        <end position="175"/>
    </location>
</feature>
<dbReference type="RefSeq" id="WP_173219185.1">
    <property type="nucleotide sequence ID" value="NZ_CP048104.1"/>
</dbReference>
<dbReference type="NCBIfam" id="TIGR02865">
    <property type="entry name" value="spore_II_E"/>
    <property type="match status" value="1"/>
</dbReference>
<dbReference type="Pfam" id="PF07228">
    <property type="entry name" value="SpoIIE"/>
    <property type="match status" value="1"/>
</dbReference>
<dbReference type="EC" id="3.1.3.16" evidence="5"/>
<keyword evidence="6" id="KW-1185">Reference proteome</keyword>
<keyword evidence="3" id="KW-0472">Membrane</keyword>
<dbReference type="InterPro" id="IPR001932">
    <property type="entry name" value="PPM-type_phosphatase-like_dom"/>
</dbReference>
<feature type="transmembrane region" description="Helical" evidence="3">
    <location>
        <begin position="187"/>
        <end position="207"/>
    </location>
</feature>
<dbReference type="PANTHER" id="PTHR43156">
    <property type="entry name" value="STAGE II SPORULATION PROTEIN E-RELATED"/>
    <property type="match status" value="1"/>
</dbReference>
<feature type="transmembrane region" description="Helical" evidence="3">
    <location>
        <begin position="122"/>
        <end position="141"/>
    </location>
</feature>
<keyword evidence="2" id="KW-0175">Coiled coil</keyword>
<dbReference type="PANTHER" id="PTHR43156:SF2">
    <property type="entry name" value="STAGE II SPORULATION PROTEIN E"/>
    <property type="match status" value="1"/>
</dbReference>
<feature type="domain" description="PPM-type phosphatase" evidence="4">
    <location>
        <begin position="586"/>
        <end position="796"/>
    </location>
</feature>
<organism evidence="5 6">
    <name type="scientific">Kroppenstedtia pulmonis</name>
    <dbReference type="NCBI Taxonomy" id="1380685"/>
    <lineage>
        <taxon>Bacteria</taxon>
        <taxon>Bacillati</taxon>
        <taxon>Bacillota</taxon>
        <taxon>Bacilli</taxon>
        <taxon>Bacillales</taxon>
        <taxon>Thermoactinomycetaceae</taxon>
        <taxon>Kroppenstedtia</taxon>
    </lineage>
</organism>
<feature type="transmembrane region" description="Helical" evidence="3">
    <location>
        <begin position="250"/>
        <end position="267"/>
    </location>
</feature>
<gene>
    <name evidence="5" type="primary">spoIIE</name>
    <name evidence="5" type="ORF">GXN76_00575</name>
</gene>
<protein>
    <submittedName>
        <fullName evidence="5">Stage II sporulation protein E</fullName>
        <ecNumber evidence="5">3.1.3.16</ecNumber>
    </submittedName>
</protein>
<dbReference type="Pfam" id="PF19732">
    <property type="entry name" value="SpoIIE_N"/>
    <property type="match status" value="1"/>
</dbReference>
<feature type="coiled-coil region" evidence="2">
    <location>
        <begin position="483"/>
        <end position="510"/>
    </location>
</feature>
<dbReference type="AlphaFoldDB" id="A0A7D4CU92"/>
<evidence type="ECO:0000313" key="6">
    <source>
        <dbReference type="Proteomes" id="UP000503088"/>
    </source>
</evidence>
<dbReference type="PROSITE" id="PS51746">
    <property type="entry name" value="PPM_2"/>
    <property type="match status" value="1"/>
</dbReference>
<dbReference type="SMART" id="SM00332">
    <property type="entry name" value="PP2Cc"/>
    <property type="match status" value="1"/>
</dbReference>
<dbReference type="KEGG" id="kpul:GXN76_00575"/>
<keyword evidence="3" id="KW-1133">Transmembrane helix</keyword>
<feature type="transmembrane region" description="Helical" evidence="3">
    <location>
        <begin position="29"/>
        <end position="49"/>
    </location>
</feature>
<dbReference type="InterPro" id="IPR036457">
    <property type="entry name" value="PPM-type-like_dom_sf"/>
</dbReference>
<feature type="transmembrane region" description="Helical" evidence="3">
    <location>
        <begin position="219"/>
        <end position="243"/>
    </location>
</feature>
<evidence type="ECO:0000256" key="3">
    <source>
        <dbReference type="SAM" id="Phobius"/>
    </source>
</evidence>
<dbReference type="GO" id="GO:0004722">
    <property type="term" value="F:protein serine/threonine phosphatase activity"/>
    <property type="evidence" value="ECO:0007669"/>
    <property type="project" value="UniProtKB-EC"/>
</dbReference>
<feature type="transmembrane region" description="Helical" evidence="3">
    <location>
        <begin position="304"/>
        <end position="325"/>
    </location>
</feature>
<dbReference type="SUPFAM" id="SSF81606">
    <property type="entry name" value="PP2C-like"/>
    <property type="match status" value="1"/>
</dbReference>
<evidence type="ECO:0000256" key="2">
    <source>
        <dbReference type="SAM" id="Coils"/>
    </source>
</evidence>
<feature type="transmembrane region" description="Helical" evidence="3">
    <location>
        <begin position="56"/>
        <end position="76"/>
    </location>
</feature>
<dbReference type="Proteomes" id="UP000503088">
    <property type="component" value="Chromosome"/>
</dbReference>
<dbReference type="InterPro" id="IPR045768">
    <property type="entry name" value="SpoIIE_N"/>
</dbReference>
<dbReference type="InterPro" id="IPR052016">
    <property type="entry name" value="Bact_Sigma-Reg"/>
</dbReference>
<evidence type="ECO:0000259" key="4">
    <source>
        <dbReference type="PROSITE" id="PS51746"/>
    </source>
</evidence>
<accession>A0A7D4CU92</accession>
<reference evidence="5 6" key="1">
    <citation type="submission" date="2020-01" db="EMBL/GenBank/DDBJ databases">
        <authorList>
            <person name="Gulvik C.A."/>
            <person name="Batra D.G."/>
        </authorList>
    </citation>
    <scope>NUCLEOTIDE SEQUENCE [LARGE SCALE GENOMIC DNA]</scope>
    <source>
        <strain evidence="5 6">W9323</strain>
    </source>
</reference>
<evidence type="ECO:0000256" key="1">
    <source>
        <dbReference type="ARBA" id="ARBA00022801"/>
    </source>
</evidence>